<keyword evidence="3" id="KW-1185">Reference proteome</keyword>
<dbReference type="InterPro" id="IPR045065">
    <property type="entry name" value="XPO1/5"/>
</dbReference>
<dbReference type="InterPro" id="IPR016024">
    <property type="entry name" value="ARM-type_fold"/>
</dbReference>
<dbReference type="KEGG" id="xla:108717377"/>
<protein>
    <submittedName>
        <fullName evidence="4">Exportin-5-like isoform X1</fullName>
    </submittedName>
</protein>
<dbReference type="Pfam" id="PF03810">
    <property type="entry name" value="IBN_N"/>
    <property type="match status" value="1"/>
</dbReference>
<dbReference type="GO" id="GO:0006611">
    <property type="term" value="P:protein export from nucleus"/>
    <property type="evidence" value="ECO:0007669"/>
    <property type="project" value="InterPro"/>
</dbReference>
<dbReference type="SUPFAM" id="SSF48371">
    <property type="entry name" value="ARM repeat"/>
    <property type="match status" value="1"/>
</dbReference>
<dbReference type="RefSeq" id="XP_041420129.1">
    <property type="nucleotide sequence ID" value="XM_041564195.1"/>
</dbReference>
<dbReference type="GO" id="GO:0042565">
    <property type="term" value="C:RNA nuclear export complex"/>
    <property type="evidence" value="ECO:0007669"/>
    <property type="project" value="TreeGrafter"/>
</dbReference>
<evidence type="ECO:0000256" key="1">
    <source>
        <dbReference type="ARBA" id="ARBA00009466"/>
    </source>
</evidence>
<dbReference type="SMART" id="SM00913">
    <property type="entry name" value="IBN_N"/>
    <property type="match status" value="1"/>
</dbReference>
<dbReference type="InterPro" id="IPR013598">
    <property type="entry name" value="Exportin-1/Importin-b-like"/>
</dbReference>
<feature type="domain" description="Importin N-terminal" evidence="2">
    <location>
        <begin position="40"/>
        <end position="107"/>
    </location>
</feature>
<dbReference type="PANTHER" id="PTHR11223:SF17">
    <property type="entry name" value="EXONUCLEASE 3'-5' DOMAIN-CONTAINING 3"/>
    <property type="match status" value="1"/>
</dbReference>
<evidence type="ECO:0000259" key="2">
    <source>
        <dbReference type="SMART" id="SM00913"/>
    </source>
</evidence>
<organism evidence="3 4">
    <name type="scientific">Xenopus laevis</name>
    <name type="common">African clawed frog</name>
    <dbReference type="NCBI Taxonomy" id="8355"/>
    <lineage>
        <taxon>Eukaryota</taxon>
        <taxon>Metazoa</taxon>
        <taxon>Chordata</taxon>
        <taxon>Craniata</taxon>
        <taxon>Vertebrata</taxon>
        <taxon>Euteleostomi</taxon>
        <taxon>Amphibia</taxon>
        <taxon>Batrachia</taxon>
        <taxon>Anura</taxon>
        <taxon>Pipoidea</taxon>
        <taxon>Pipidae</taxon>
        <taxon>Xenopodinae</taxon>
        <taxon>Xenopus</taxon>
        <taxon>Xenopus</taxon>
    </lineage>
</organism>
<dbReference type="PANTHER" id="PTHR11223">
    <property type="entry name" value="EXPORTIN 1/5"/>
    <property type="match status" value="1"/>
</dbReference>
<dbReference type="Gene3D" id="1.25.10.10">
    <property type="entry name" value="Leucine-rich Repeat Variant"/>
    <property type="match status" value="1"/>
</dbReference>
<dbReference type="GO" id="GO:0003723">
    <property type="term" value="F:RNA binding"/>
    <property type="evidence" value="ECO:0000318"/>
    <property type="project" value="GO_Central"/>
</dbReference>
<dbReference type="GO" id="GO:0031267">
    <property type="term" value="F:small GTPase binding"/>
    <property type="evidence" value="ECO:0007669"/>
    <property type="project" value="InterPro"/>
</dbReference>
<dbReference type="GO" id="GO:0005049">
    <property type="term" value="F:nuclear export signal receptor activity"/>
    <property type="evidence" value="ECO:0000318"/>
    <property type="project" value="GO_Central"/>
</dbReference>
<dbReference type="Pfam" id="PF08389">
    <property type="entry name" value="Xpo1"/>
    <property type="match status" value="1"/>
</dbReference>
<dbReference type="InterPro" id="IPR001494">
    <property type="entry name" value="Importin-beta_N"/>
</dbReference>
<sequence>MAMLVQVSNEHLLQVLCDKLVRALTVIMEPESSQERRLEAHKFCEEFKEKSPLCVPCGLQLSNKSQSPFIRHFGLHILEHVIKFRWNVIHTDDKVFVKNSMMLLISYNVHPILEEKEHIKDVIARIVVEIIKREWPWKWPEMLLELAFVASFGDAQMELVMFIFLRLAEDLGPFETVPIGCQKDLHTALKSKMDNIFAFMVMVLQRCTQNYQDLTQGQFRVAAAALRALAGYIEWLPTKHITANKYNLLWMLCVLLNVPELQLEAAECLLLTVSKKELLEERIPLLILFRDDALRYILTAAQLADSDPLQEKNYTILKTICQILCQLGSHLCSLTPSNTFNGKIPENFDKYLEALMSLTRHPSLFLTSSAVVLWGNLFRHKVLSHNPHLRAAIPDLLRAAMVSIVKVGFPSMDNSPSCEYSRLDFINDTEFDNFFLSFRNQIGFVVRCMCRLDTKTLLHVAKEWMQYQLSAPLDPGPQINTPGEALCSPHSPSFLHWEAMSFFCSEVFAQLCCPLSAENFLHTEGISLLQQVVHYETKDPLIVSCVLKSMSSLLPFVDHAGRIMPLMLQKLLNAAGFPDKEDVTVPRTVSEKIHSRASTILKTLCIRYPDLVRPRFEILHARIKALLGRKQLLNPTERFALMEVLVLAGNHLKNYKRQRFILEELLRPAVSLLLSEEMQRLFSGPSELISFLTANKPGSQNKEEYYDHSHHSKLFYCINAFLAVMKQSRWPIKLKEARAGGFVKDCSPNGAVMFLNPCRGELLKVLDSLLALIRTMNSLYLPEFVTKMSEILDCSQPIMDECDMSVQQVTMLKKPEDFLNSLYQACCQMLGKYGPFLQHEFYSIPNLAPRLLNSALTNLDYVSDLSLRQIVDDLVMPLVYYCPPEKYQSLVCPILGPLLMCLYQRLSQKWLCINQRTSSSDNNLTEEDSESQDDLADHMVRLLTRTAVQLIYVCCFVTHKTYHSDADATVMPSVEQAGTDEEDKEIATQMDKVYQPLIKLTSLGEFLVKNEQVSTALLIMSFSSLMWKDRDTCNKSANLLCWSLLNQMITISLSADAALCYFSSVLCGLQANGHFKSCLSPLLNLAFEVYRALRPKYPELHWLMEQVPEIQQNALTCFDEKILSPKQKTKKKNLRVQFRNLLTGCIANPLAERFHKVHIQHLPAGFKKTSGPVMEPDFVPCAVRAPSTSHAEKIKGGINL</sequence>
<dbReference type="InterPro" id="IPR045478">
    <property type="entry name" value="Exportin-5_C"/>
</dbReference>
<dbReference type="GeneID" id="108717377"/>
<dbReference type="AlphaFoldDB" id="A0A8J1KV69"/>
<dbReference type="GO" id="GO:0005737">
    <property type="term" value="C:cytoplasm"/>
    <property type="evidence" value="ECO:0000318"/>
    <property type="project" value="GO_Central"/>
</dbReference>
<reference evidence="4" key="1">
    <citation type="submission" date="2025-08" db="UniProtKB">
        <authorList>
            <consortium name="RefSeq"/>
        </authorList>
    </citation>
    <scope>IDENTIFICATION</scope>
    <source>
        <strain evidence="4">J_2021</strain>
        <tissue evidence="4">Erythrocytes</tissue>
    </source>
</reference>
<evidence type="ECO:0000313" key="4">
    <source>
        <dbReference type="RefSeq" id="XP_041420129.1"/>
    </source>
</evidence>
<dbReference type="Proteomes" id="UP000186698">
    <property type="component" value="Chromosome 5S"/>
</dbReference>
<dbReference type="GO" id="GO:0006405">
    <property type="term" value="P:RNA export from nucleus"/>
    <property type="evidence" value="ECO:0000318"/>
    <property type="project" value="GO_Central"/>
</dbReference>
<proteinExistence type="inferred from homology"/>
<dbReference type="Pfam" id="PF19273">
    <property type="entry name" value="Exportin-5"/>
    <property type="match status" value="1"/>
</dbReference>
<dbReference type="OrthoDB" id="2215036at2759"/>
<dbReference type="GO" id="GO:0005634">
    <property type="term" value="C:nucleus"/>
    <property type="evidence" value="ECO:0000318"/>
    <property type="project" value="GO_Central"/>
</dbReference>
<name>A0A8J1KV69_XENLA</name>
<accession>A0A8J1KV69</accession>
<dbReference type="InterPro" id="IPR011989">
    <property type="entry name" value="ARM-like"/>
</dbReference>
<evidence type="ECO:0000313" key="3">
    <source>
        <dbReference type="Proteomes" id="UP000186698"/>
    </source>
</evidence>
<gene>
    <name evidence="4" type="primary">LOC108717377</name>
</gene>
<dbReference type="FunFam" id="1.25.10.10:FF:001324">
    <property type="entry name" value="Exonuclease 3'-5' domain-containing 3"/>
    <property type="match status" value="1"/>
</dbReference>
<comment type="similarity">
    <text evidence="1">Belongs to the exportin family.</text>
</comment>